<keyword evidence="2" id="KW-1185">Reference proteome</keyword>
<dbReference type="Proteomes" id="UP000003835">
    <property type="component" value="Unassembled WGS sequence"/>
</dbReference>
<name>B4VNH0_9CYAN</name>
<gene>
    <name evidence="1" type="ORF">MC7420_4576</name>
</gene>
<protein>
    <submittedName>
        <fullName evidence="1">Uncharacterized protein</fullName>
    </submittedName>
</protein>
<dbReference type="EMBL" id="DS989846">
    <property type="protein sequence ID" value="EDX76320.1"/>
    <property type="molecule type" value="Genomic_DNA"/>
</dbReference>
<proteinExistence type="predicted"/>
<reference evidence="1 2" key="1">
    <citation type="submission" date="2008-07" db="EMBL/GenBank/DDBJ databases">
        <authorList>
            <person name="Tandeau de Marsac N."/>
            <person name="Ferriera S."/>
            <person name="Johnson J."/>
            <person name="Kravitz S."/>
            <person name="Beeson K."/>
            <person name="Sutton G."/>
            <person name="Rogers Y.-H."/>
            <person name="Friedman R."/>
            <person name="Frazier M."/>
            <person name="Venter J.C."/>
        </authorList>
    </citation>
    <scope>NUCLEOTIDE SEQUENCE [LARGE SCALE GENOMIC DNA]</scope>
    <source>
        <strain evidence="1 2">PCC 7420</strain>
    </source>
</reference>
<dbReference type="STRING" id="118168.MC7420_4576"/>
<dbReference type="AlphaFoldDB" id="B4VNH0"/>
<dbReference type="HOGENOM" id="CLU_3249979_0_0_3"/>
<organism evidence="1 2">
    <name type="scientific">Coleofasciculus chthonoplastes PCC 7420</name>
    <dbReference type="NCBI Taxonomy" id="118168"/>
    <lineage>
        <taxon>Bacteria</taxon>
        <taxon>Bacillati</taxon>
        <taxon>Cyanobacteriota</taxon>
        <taxon>Cyanophyceae</taxon>
        <taxon>Coleofasciculales</taxon>
        <taxon>Coleofasciculaceae</taxon>
        <taxon>Coleofasciculus</taxon>
    </lineage>
</organism>
<sequence length="42" mass="4284">MSNLPHDEAGGAGGDISCSDYFCLLALGALCPLPSAWESTNV</sequence>
<accession>B4VNH0</accession>
<evidence type="ECO:0000313" key="2">
    <source>
        <dbReference type="Proteomes" id="UP000003835"/>
    </source>
</evidence>
<evidence type="ECO:0000313" key="1">
    <source>
        <dbReference type="EMBL" id="EDX76320.1"/>
    </source>
</evidence>